<reference evidence="2 4" key="1">
    <citation type="journal article" date="2011" name="Nature">
        <title>The Medicago genome provides insight into the evolution of rhizobial symbioses.</title>
        <authorList>
            <person name="Young N.D."/>
            <person name="Debelle F."/>
            <person name="Oldroyd G.E."/>
            <person name="Geurts R."/>
            <person name="Cannon S.B."/>
            <person name="Udvardi M.K."/>
            <person name="Benedito V.A."/>
            <person name="Mayer K.F."/>
            <person name="Gouzy J."/>
            <person name="Schoof H."/>
            <person name="Van de Peer Y."/>
            <person name="Proost S."/>
            <person name="Cook D.R."/>
            <person name="Meyers B.C."/>
            <person name="Spannagl M."/>
            <person name="Cheung F."/>
            <person name="De Mita S."/>
            <person name="Krishnakumar V."/>
            <person name="Gundlach H."/>
            <person name="Zhou S."/>
            <person name="Mudge J."/>
            <person name="Bharti A.K."/>
            <person name="Murray J.D."/>
            <person name="Naoumkina M.A."/>
            <person name="Rosen B."/>
            <person name="Silverstein K.A."/>
            <person name="Tang H."/>
            <person name="Rombauts S."/>
            <person name="Zhao P.X."/>
            <person name="Zhou P."/>
            <person name="Barbe V."/>
            <person name="Bardou P."/>
            <person name="Bechner M."/>
            <person name="Bellec A."/>
            <person name="Berger A."/>
            <person name="Berges H."/>
            <person name="Bidwell S."/>
            <person name="Bisseling T."/>
            <person name="Choisne N."/>
            <person name="Couloux A."/>
            <person name="Denny R."/>
            <person name="Deshpande S."/>
            <person name="Dai X."/>
            <person name="Doyle J.J."/>
            <person name="Dudez A.M."/>
            <person name="Farmer A.D."/>
            <person name="Fouteau S."/>
            <person name="Franken C."/>
            <person name="Gibelin C."/>
            <person name="Gish J."/>
            <person name="Goldstein S."/>
            <person name="Gonzalez A.J."/>
            <person name="Green P.J."/>
            <person name="Hallab A."/>
            <person name="Hartog M."/>
            <person name="Hua A."/>
            <person name="Humphray S.J."/>
            <person name="Jeong D.H."/>
            <person name="Jing Y."/>
            <person name="Jocker A."/>
            <person name="Kenton S.M."/>
            <person name="Kim D.J."/>
            <person name="Klee K."/>
            <person name="Lai H."/>
            <person name="Lang C."/>
            <person name="Lin S."/>
            <person name="Macmil S.L."/>
            <person name="Magdelenat G."/>
            <person name="Matthews L."/>
            <person name="McCorrison J."/>
            <person name="Monaghan E.L."/>
            <person name="Mun J.H."/>
            <person name="Najar F.Z."/>
            <person name="Nicholson C."/>
            <person name="Noirot C."/>
            <person name="O'Bleness M."/>
            <person name="Paule C.R."/>
            <person name="Poulain J."/>
            <person name="Prion F."/>
            <person name="Qin B."/>
            <person name="Qu C."/>
            <person name="Retzel E.F."/>
            <person name="Riddle C."/>
            <person name="Sallet E."/>
            <person name="Samain S."/>
            <person name="Samson N."/>
            <person name="Sanders I."/>
            <person name="Saurat O."/>
            <person name="Scarpelli C."/>
            <person name="Schiex T."/>
            <person name="Segurens B."/>
            <person name="Severin A.J."/>
            <person name="Sherrier D.J."/>
            <person name="Shi R."/>
            <person name="Sims S."/>
            <person name="Singer S.R."/>
            <person name="Sinharoy S."/>
            <person name="Sterck L."/>
            <person name="Viollet A."/>
            <person name="Wang B.B."/>
            <person name="Wang K."/>
            <person name="Wang M."/>
            <person name="Wang X."/>
            <person name="Warfsmann J."/>
            <person name="Weissenbach J."/>
            <person name="White D.D."/>
            <person name="White J.D."/>
            <person name="Wiley G.B."/>
            <person name="Wincker P."/>
            <person name="Xing Y."/>
            <person name="Yang L."/>
            <person name="Yao Z."/>
            <person name="Ying F."/>
            <person name="Zhai J."/>
            <person name="Zhou L."/>
            <person name="Zuber A."/>
            <person name="Denarie J."/>
            <person name="Dixon R.A."/>
            <person name="May G.D."/>
            <person name="Schwartz D.C."/>
            <person name="Rogers J."/>
            <person name="Quetier F."/>
            <person name="Town C.D."/>
            <person name="Roe B.A."/>
        </authorList>
    </citation>
    <scope>NUCLEOTIDE SEQUENCE [LARGE SCALE GENOMIC DNA]</scope>
    <source>
        <strain evidence="2">A17</strain>
        <strain evidence="3 4">cv. Jemalong A17</strain>
    </source>
</reference>
<evidence type="ECO:0000313" key="4">
    <source>
        <dbReference type="Proteomes" id="UP000002051"/>
    </source>
</evidence>
<keyword evidence="4" id="KW-1185">Reference proteome</keyword>
<reference evidence="3" key="3">
    <citation type="submission" date="2015-04" db="UniProtKB">
        <authorList>
            <consortium name="EnsemblPlants"/>
        </authorList>
    </citation>
    <scope>IDENTIFICATION</scope>
    <source>
        <strain evidence="3">cv. Jemalong A17</strain>
    </source>
</reference>
<feature type="coiled-coil region" evidence="1">
    <location>
        <begin position="135"/>
        <end position="169"/>
    </location>
</feature>
<accession>G7LEE9</accession>
<dbReference type="Proteomes" id="UP000002051">
    <property type="component" value="Chromosome 8"/>
</dbReference>
<evidence type="ECO:0000313" key="3">
    <source>
        <dbReference type="EnsemblPlants" id="AET01373"/>
    </source>
</evidence>
<gene>
    <name evidence="2" type="ordered locus">MTR_8g011750</name>
</gene>
<evidence type="ECO:0000313" key="2">
    <source>
        <dbReference type="EMBL" id="AET01373.2"/>
    </source>
</evidence>
<proteinExistence type="predicted"/>
<dbReference type="EMBL" id="CM001224">
    <property type="protein sequence ID" value="AET01373.2"/>
    <property type="molecule type" value="Genomic_DNA"/>
</dbReference>
<reference evidence="2 4" key="2">
    <citation type="journal article" date="2014" name="BMC Genomics">
        <title>An improved genome release (version Mt4.0) for the model legume Medicago truncatula.</title>
        <authorList>
            <person name="Tang H."/>
            <person name="Krishnakumar V."/>
            <person name="Bidwell S."/>
            <person name="Rosen B."/>
            <person name="Chan A."/>
            <person name="Zhou S."/>
            <person name="Gentzbittel L."/>
            <person name="Childs K.L."/>
            <person name="Yandell M."/>
            <person name="Gundlach H."/>
            <person name="Mayer K.F."/>
            <person name="Schwartz D.C."/>
            <person name="Town C.D."/>
        </authorList>
    </citation>
    <scope>GENOME REANNOTATION</scope>
    <source>
        <strain evidence="3 4">cv. Jemalong A17</strain>
    </source>
</reference>
<organism evidence="2 4">
    <name type="scientific">Medicago truncatula</name>
    <name type="common">Barrel medic</name>
    <name type="synonym">Medicago tribuloides</name>
    <dbReference type="NCBI Taxonomy" id="3880"/>
    <lineage>
        <taxon>Eukaryota</taxon>
        <taxon>Viridiplantae</taxon>
        <taxon>Streptophyta</taxon>
        <taxon>Embryophyta</taxon>
        <taxon>Tracheophyta</taxon>
        <taxon>Spermatophyta</taxon>
        <taxon>Magnoliopsida</taxon>
        <taxon>eudicotyledons</taxon>
        <taxon>Gunneridae</taxon>
        <taxon>Pentapetalae</taxon>
        <taxon>rosids</taxon>
        <taxon>fabids</taxon>
        <taxon>Fabales</taxon>
        <taxon>Fabaceae</taxon>
        <taxon>Papilionoideae</taxon>
        <taxon>50 kb inversion clade</taxon>
        <taxon>NPAAA clade</taxon>
        <taxon>Hologalegina</taxon>
        <taxon>IRL clade</taxon>
        <taxon>Trifolieae</taxon>
        <taxon>Medicago</taxon>
    </lineage>
</organism>
<name>G7LEE9_MEDTR</name>
<evidence type="ECO:0000256" key="1">
    <source>
        <dbReference type="SAM" id="Coils"/>
    </source>
</evidence>
<keyword evidence="1" id="KW-0175">Coiled coil</keyword>
<accession>A0A0C3XWI4</accession>
<dbReference type="HOGENOM" id="CLU_1470304_0_0_1"/>
<dbReference type="PaxDb" id="3880-AET01373"/>
<dbReference type="AlphaFoldDB" id="G7LEE9"/>
<protein>
    <submittedName>
        <fullName evidence="2 3">Uncharacterized protein</fullName>
    </submittedName>
</protein>
<sequence>MRWRIITETVKQLRRNPQGRLSNSHGRLITSPNVILRRTQKVSSSKAIHADCYESKREQEQPRLLGGEDMYVNLELALTNQFSALLTIAKVCSWYQSLVDDQRKRKRTRRFTEWVFTALGRVLYFLNTKKVKDMNEDREANVKKLRKNVELIERDLATARKELIEAEKGFVERDLDAKLGYGAP</sequence>
<dbReference type="EnsemblPlants" id="AET01373">
    <property type="protein sequence ID" value="AET01373"/>
    <property type="gene ID" value="MTR_8g011750"/>
</dbReference>